<dbReference type="FunFam" id="3.40.50.300:FF:001328">
    <property type="entry name" value="Dynein heavy chain 6, axonemal"/>
    <property type="match status" value="1"/>
</dbReference>
<keyword evidence="8" id="KW-0547">Nucleotide-binding</keyword>
<dbReference type="InterPro" id="IPR043157">
    <property type="entry name" value="Dynein_AAA1S"/>
</dbReference>
<keyword evidence="16" id="KW-0966">Cell projection</keyword>
<dbReference type="Gene3D" id="1.20.140.100">
    <property type="entry name" value="Dynein heavy chain, N-terminal domain 2"/>
    <property type="match status" value="1"/>
</dbReference>
<dbReference type="GO" id="GO:0005524">
    <property type="term" value="F:ATP binding"/>
    <property type="evidence" value="ECO:0007669"/>
    <property type="project" value="UniProtKB-KW"/>
</dbReference>
<evidence type="ECO:0000256" key="15">
    <source>
        <dbReference type="ARBA" id="ARBA00023212"/>
    </source>
</evidence>
<dbReference type="InterPro" id="IPR041466">
    <property type="entry name" value="Dynein_AAA5_ext"/>
</dbReference>
<dbReference type="InterPro" id="IPR043160">
    <property type="entry name" value="Dynein_C_barrel"/>
</dbReference>
<keyword evidence="14" id="KW-0505">Motor protein</keyword>
<name>A0AAD5TQI9_9FUNG</name>
<dbReference type="Pfam" id="PF12780">
    <property type="entry name" value="AAA_8"/>
    <property type="match status" value="1"/>
</dbReference>
<dbReference type="Gene3D" id="6.10.140.1060">
    <property type="match status" value="1"/>
</dbReference>
<evidence type="ECO:0000256" key="4">
    <source>
        <dbReference type="ARBA" id="ARBA00011655"/>
    </source>
</evidence>
<feature type="domain" description="EF-hand" evidence="19">
    <location>
        <begin position="2253"/>
        <end position="2288"/>
    </location>
</feature>
<dbReference type="Gene3D" id="1.20.58.1120">
    <property type="match status" value="1"/>
</dbReference>
<dbReference type="Gene3D" id="3.20.180.20">
    <property type="entry name" value="Dynein heavy chain, N-terminal domain 2"/>
    <property type="match status" value="1"/>
</dbReference>
<reference evidence="20" key="1">
    <citation type="submission" date="2020-05" db="EMBL/GenBank/DDBJ databases">
        <title>Phylogenomic resolution of chytrid fungi.</title>
        <authorList>
            <person name="Stajich J.E."/>
            <person name="Amses K."/>
            <person name="Simmons R."/>
            <person name="Seto K."/>
            <person name="Myers J."/>
            <person name="Bonds A."/>
            <person name="Quandt C.A."/>
            <person name="Barry K."/>
            <person name="Liu P."/>
            <person name="Grigoriev I."/>
            <person name="Longcore J.E."/>
            <person name="James T.Y."/>
        </authorList>
    </citation>
    <scope>NUCLEOTIDE SEQUENCE</scope>
    <source>
        <strain evidence="20">JEL0379</strain>
    </source>
</reference>
<dbReference type="InterPro" id="IPR035699">
    <property type="entry name" value="AAA_6"/>
</dbReference>
<evidence type="ECO:0000256" key="9">
    <source>
        <dbReference type="ARBA" id="ARBA00022840"/>
    </source>
</evidence>
<dbReference type="Pfam" id="PF17852">
    <property type="entry name" value="Dynein_AAA_lid"/>
    <property type="match status" value="1"/>
</dbReference>
<dbReference type="FunFam" id="1.20.920.20:FF:000006">
    <property type="entry name" value="Dynein, axonemal, heavy chain 6"/>
    <property type="match status" value="1"/>
</dbReference>
<evidence type="ECO:0000256" key="2">
    <source>
        <dbReference type="ARBA" id="ARBA00004430"/>
    </source>
</evidence>
<dbReference type="GO" id="GO:0005509">
    <property type="term" value="F:calcium ion binding"/>
    <property type="evidence" value="ECO:0007669"/>
    <property type="project" value="InterPro"/>
</dbReference>
<dbReference type="InterPro" id="IPR041658">
    <property type="entry name" value="AAA_lid_11"/>
</dbReference>
<organism evidence="20 21">
    <name type="scientific">Geranomyces variabilis</name>
    <dbReference type="NCBI Taxonomy" id="109894"/>
    <lineage>
        <taxon>Eukaryota</taxon>
        <taxon>Fungi</taxon>
        <taxon>Fungi incertae sedis</taxon>
        <taxon>Chytridiomycota</taxon>
        <taxon>Chytridiomycota incertae sedis</taxon>
        <taxon>Chytridiomycetes</taxon>
        <taxon>Spizellomycetales</taxon>
        <taxon>Powellomycetaceae</taxon>
        <taxon>Geranomyces</taxon>
    </lineage>
</organism>
<dbReference type="Gene3D" id="1.10.8.710">
    <property type="match status" value="1"/>
</dbReference>
<dbReference type="FunFam" id="3.40.50.300:FF:000223">
    <property type="entry name" value="Dynein heavy chain 3, axonemal"/>
    <property type="match status" value="1"/>
</dbReference>
<dbReference type="Gene3D" id="3.10.490.20">
    <property type="match status" value="1"/>
</dbReference>
<dbReference type="InterPro" id="IPR041228">
    <property type="entry name" value="Dynein_C"/>
</dbReference>
<dbReference type="InterPro" id="IPR002048">
    <property type="entry name" value="EF_hand_dom"/>
</dbReference>
<evidence type="ECO:0000256" key="13">
    <source>
        <dbReference type="ARBA" id="ARBA00023069"/>
    </source>
</evidence>
<comment type="subcellular location">
    <subcellularLocation>
        <location evidence="1">Cell projection</location>
        <location evidence="1">Cilium</location>
        <location evidence="1">Flagellum</location>
    </subcellularLocation>
    <subcellularLocation>
        <location evidence="2">Cytoplasm</location>
        <location evidence="2">Cytoskeleton</location>
        <location evidence="2">Cilium axoneme</location>
    </subcellularLocation>
</comment>
<keyword evidence="9" id="KW-0067">ATP-binding</keyword>
<keyword evidence="13" id="KW-0969">Cilium</keyword>
<dbReference type="GO" id="GO:0005858">
    <property type="term" value="C:axonemal dynein complex"/>
    <property type="evidence" value="ECO:0007669"/>
    <property type="project" value="UniProtKB-ARBA"/>
</dbReference>
<dbReference type="Pfam" id="PF12781">
    <property type="entry name" value="AAA_9"/>
    <property type="match status" value="1"/>
</dbReference>
<dbReference type="FunFam" id="3.10.490.20:FF:000001">
    <property type="entry name" value="dynein heavy chain 7, axonemal"/>
    <property type="match status" value="1"/>
</dbReference>
<sequence length="4039" mass="456768">MQRLASASGTGTGAGPGRAKRDLLPTGTRGRSWESGSSYVPKQTLDKNTPLSTFEQLEQTYFKSWRQEIPETTAEPAGRAKRPRKQHDGTTMGGESDVGTVSGGPHGGGGGGGGGNAGGVAASKVEKAIKKDRESFRTTLVNMVMQKAADVPGGAARPAEDGAEEDESTPSAFQEKDVMQRYYYYITNGIDTHHVAEMENQWLENVLKLLPQSLKTWHQTMLKTLSAEMREDYHMSVKKAIVDFVLKDPREKTELGANAQVSEEDFVMIRKSTPTWQTAYAQAQQTIFKTLFYINPTVVEIQELWHRFEGLRLFDIDGILRKTEAYDLKAFKTTILQRFEKSHEKLMTTWYPAMLNVFYQGTKRNEWSAISSDKIEVFFRTVAFILANQLRIIVRESMDEFVSLFDGDTHATAKKYEGGQPISFVLQLVLDDNKVVFAPQAKDLLATIDSLFDALLVAADRVPKIETQLFSTGVNVTSTRAGIMNLKPEQCIRIAFAETYPVAVRDARQKLNDVITSRFMAPQAYTQEFNKHRALISRTAEQDVKTFLAGEPTSEQMMNEVKRYREMASAKLHSAYPFIVQFPLFELHCEEFINSLSERATELSNQILEHLGANFRQDCNQITLQFENISKSMLTAPNNVEEMVALQKLIDNTRNVTMRSLEESVDEAKKRLNFMLIYSNLSAEDYELNTGLFTWPSKIAPTFGEAETILSASRLSNQDELKARREKLFAELDGYTKQIEEYHSFGNYDEITKYLKAAQKLQARMDSIAERVQGFNREEEMFGWETTKFTALTTTLDALSPFLTLYQTSVDFQRCYHSWMTGPFLKLDPEVVETEVTNMRRNIFKLALQFENDPAPSEIAEITKEHIERFQVSLPLISTLCNPGLRERHWKEISQVVGFRFQPDESTSLSGVLERNLSEYMDKLEQVSGVATKEYSFEKALQKMYLEWQDVEFGTLEYRDTGTHILSSLDDIQSLFDDHIVKTQTMRSSPFIKAFEEETRLWEERLLNMQEIADEWLKVQATWLYLEPIFSSEDIMRQMPTEGKRFVSVNKTWKDIMVYTNQDRHVLRVCAMPDLIQKLKESNTELELIQKGLNQYLEVKRLFFPRFFFLSNDEMLEILSETRDPKRVQPHLKKCFEGINSLEFDEEVDILGMYSAQKEYVKFNQSISTAAAAGAVERWLLDVEKAMIASLRSVTAAAFDDYKVTPRDEWVLKWPGQVVLGVSQIFWTKEVEFTILEGRKDGLNKYGEQSTERLGRIVELVRGDLSRLARTTLEALVVIDVHARDVVTTLDEHKINSISDFEWLSQLRYYFPDKDTGVVVKMINSVQKYGYEYLGNSGRLVITPLTDRCYRTLFGALQLNLGGAPEGPAGTGKTETVKDLAKALAMFCVVYNCSDGLDYIAMGKFFKGLASAGAWACFDEFNRIDLEVLSVVAQQILTIQRAKAAKVESFLFEGTELNLNPVCNYFITMNPGYAGRSELPDNLKALFRPVAMMVPDYTLIAEISLYSFGFVSARGLSVKITATYKLCSEQLSSQDHYDYGMRAVKSVLNAAGALKLKYPTENENILVLRSIIDVNLAKFLIQDIPLFKGITADLFPGVTLPTPDYERLLKAIEGACLKANVQPVPAFLEKILQIYEMMLVRHGFMLVGESFSGKTAAYRMLQNALTDINKEAPDAEAKVLTTILNPKSITMGQLYGQFDPVTHEWSDGVLAIGFRNFASAQTPERKWLIFDGPVDAVWIENMNTVLDDNRKLCLNSGEIIQLSSTMSMIFEVRDLAVASPATVSRCGMIYMEPERLGWRDTIFVSWLNVCTLSDEHKRVVTNMVDWLVKPCLTFIRKNCIELSETSDSNMVRSLLNTFESIIDDFSAEAGDTTTTIVQNVFVFSLIWSVGASVDEAGRTKFSANLRSMLATSPPKDMSTDIKLPEGLVYDFTYQKADGGTWRSWVDTIPSNWSIPAKVKVDNIMVPTVDTARYGYLLSLLVRHQKHVLFVGPTGTGKSMYIRDGLMNGLPKDVYIPSFINFSAQTTANQTQEIIESKLDKRRKGVFGPPMGKKAVIFVDDLNMPAREVYGAQPPIELLRQWMDHDGWYNQNAILKFEGLQFVGAMGPPGGGRNPVTPRFLRHFNTITITAFDDSTLQKIFETILTWHLTSQAFAKEIAEMTKPIVEATRMIYRGAMLNLLPTPKKSHYTFNLRDFARVVQGVLLSRPETVSEKEKMVRLWLHEAYRVIYDRLIDDEDRSWFFEYAKKEVVRDAFKMDFNSVFEAYDSNKDGSVELDDLRSLIFGTYLSPRDAAGKAYDEITDLGALTEFMEKSLAEYNQISKKPMNLVMFRFAIEHLSRISRVLQQPRGNILLVGVGGSGRQSLTRMAAYLSEYDVFQVEISKNYNVQAWHDDLKKVFKSAGGMGKPTIFLFSDTQCQEESFLEDINNMLNAGEVPNLFAADEKQELFELMRADTRGGSGGRASDTSPAALFQWFLERCRENLHICLCMSPVGDAFRNRLRKFPSLINCCTIDWFTDWPDDALGAVATKFLAGIEMEDKVRTEVVAMCKYLHESTKKQSQRFLSIHKRHNYVTATSFIMLIKTFLDLLGVKRSAVLKLRDRYVNGLEKLSFAQGAVSKMQIDLGELQPQLVVTQRETDTIMVQIEKESVEVAAVKTVVKADEEVATKKANEVTAVKEDCEAQLAEAIPALESALQALDTLKKSDIDLLKTMKSPPAGVKFVMEAVCIMKDVKPVKVADASGKKEESYWAPAQKMLGDSGFLASLRSYDKDNIDVKIMKVIRSRFIDDPEFNPDKVAKASSAAEGLCRWVRAMELYDRVAKVVAPKREALAKAEIEVAEVMSKLNEKRSALKAVEDRMANLESNFKAMTDKKDALEKQVVSVSNQLIRAEKLIGSLGDEKDRWTQTAADLQKQYIALTGDVLVASGMVAYLGAFTKAYRDECVIDWTRVCKERKIPCSDVPDIKLASVLGDPIQIREWILTGLPNDSFSVDNGVMIQNASRWPLMIDPQGQANRWIKNREKGKSLQVIKLTDSDYIRTLENAIQFGTPVLLENIQEEIDAVLEPLLLKQTFRQGGVTCIRLGDSTVEYSLEFRFYMTTKLRNPHYLPELSTKVTLLNFMITPEGLEDQLLGIVIAKERPELEEMKAQLVIQSAENKKQLQMAESKILEVLSSSEGNILEDETGIQILSSSKALAVTISEKQIAAENTERTIDEIRVGYKPIATYSSLLFFCIADLANIEPMYQYSLTWYINLFVHTIGTSEKSADLETRLATLRTQFTEALYRNVCRSLFEKDKLVFSFLLTIAILRGRGEVDADEWRFLLTGGMGITGTKTAKPDASWVGERSWNEICRLSSLPGFVNLDNDFAGSVPEWKRLFDATSPQTIPIPGKWKDTLTPFQKLCVLRSLRPDKMIAAMTLFIIDKMGQRFVEPPPFDLASSYDDSNTTSPLIFVLSPGADPMTALLKFADEKKMGGNRLNSISLGQGQGPIAAKMISAGVQGGSWVVLQNCHLAISWMSSLEKICEDLSPETTHRDFRLWLTSYPSDKFPVTLLQNGVKMTNEPPAGLRANLHKSYTSDPLNDKTFYEGSPKQAVFERMLFGLCFFHAVIQERRQFGPIGWNIPYEFNDTDLRISARQLRNFLSEYDTVPYDALAYLTGQCNYGGRVTDDKDRRCLMTLLNLVYNPNIQKEKYSFSPSGTYHVPVKTSHEAVVEYIKSLPQETRPEVFHLHENADITKSQLDTDNFFRSIMLTQGNTASGGARSTEQIISEVAAEMLSRLPAAFDINEINTKYPVSYSESMNTVLLQEVIRFRNLTEVVRESLKNIQKAIKGLVVMSGELEDVLQSILVGSIPKLWAGKSYPSIKPLPSYFNDLLQRLTFFRNWIDNGQPVVFWLSGFFFTQSFLTGCLQNYARKYTVPIDLLAFEFQVQKSRSAGVRPEEGAYINGIFLEGARWDIEENSIVESQPRVLYDPLPIIWLKPGERSKFDISNTYDCPIYKTSARRGTLSTTGHSTNFVMSMRLLTKSPEEQWVRRGVCGLLQLND</sequence>
<comment type="subunit">
    <text evidence="4">Consists of at least two heavy chains and a number of intermediate and light chains.</text>
</comment>
<dbReference type="InterPro" id="IPR024743">
    <property type="entry name" value="Dynein_HC_stalk"/>
</dbReference>
<dbReference type="FunFam" id="3.40.50.300:FF:000044">
    <property type="entry name" value="Dynein heavy chain 5, axonemal"/>
    <property type="match status" value="1"/>
</dbReference>
<dbReference type="PROSITE" id="PS50222">
    <property type="entry name" value="EF_HAND_2"/>
    <property type="match status" value="1"/>
</dbReference>
<dbReference type="GO" id="GO:0005874">
    <property type="term" value="C:microtubule"/>
    <property type="evidence" value="ECO:0007669"/>
    <property type="project" value="UniProtKB-KW"/>
</dbReference>
<evidence type="ECO:0000256" key="18">
    <source>
        <dbReference type="SAM" id="MobiDB-lite"/>
    </source>
</evidence>
<dbReference type="InterPro" id="IPR035706">
    <property type="entry name" value="AAA_9"/>
</dbReference>
<dbReference type="PROSITE" id="PS00018">
    <property type="entry name" value="EF_HAND_1"/>
    <property type="match status" value="1"/>
</dbReference>
<dbReference type="Gene3D" id="3.40.50.300">
    <property type="entry name" value="P-loop containing nucleotide triphosphate hydrolases"/>
    <property type="match status" value="5"/>
</dbReference>
<dbReference type="Gene3D" id="1.20.920.20">
    <property type="match status" value="1"/>
</dbReference>
<dbReference type="InterPro" id="IPR042222">
    <property type="entry name" value="Dynein_2_N"/>
</dbReference>
<dbReference type="InterPro" id="IPR042219">
    <property type="entry name" value="AAA_lid_11_sf"/>
</dbReference>
<dbReference type="EMBL" id="JADGJQ010000011">
    <property type="protein sequence ID" value="KAJ3181753.1"/>
    <property type="molecule type" value="Genomic_DNA"/>
</dbReference>
<dbReference type="FunFam" id="1.10.287.2620:FF:000002">
    <property type="entry name" value="Dynein heavy chain 2, axonemal"/>
    <property type="match status" value="1"/>
</dbReference>
<dbReference type="InterPro" id="IPR026983">
    <property type="entry name" value="DHC"/>
</dbReference>
<dbReference type="Gene3D" id="1.10.287.2620">
    <property type="match status" value="1"/>
</dbReference>
<dbReference type="FunFam" id="1.20.140.100:FF:000004">
    <property type="entry name" value="Dynein axonemal heavy chain 6"/>
    <property type="match status" value="1"/>
</dbReference>
<dbReference type="GO" id="GO:0008569">
    <property type="term" value="F:minus-end-directed microtubule motor activity"/>
    <property type="evidence" value="ECO:0007669"/>
    <property type="project" value="InterPro"/>
</dbReference>
<evidence type="ECO:0000256" key="17">
    <source>
        <dbReference type="SAM" id="Coils"/>
    </source>
</evidence>
<feature type="region of interest" description="Disordered" evidence="18">
    <location>
        <begin position="66"/>
        <end position="120"/>
    </location>
</feature>
<protein>
    <submittedName>
        <fullName evidence="20">Dynein heavy chain 7, axonemal</fullName>
    </submittedName>
</protein>
<dbReference type="PANTHER" id="PTHR22878">
    <property type="entry name" value="DYNEIN HEAVY CHAIN 6, AXONEMAL-LIKE-RELATED"/>
    <property type="match status" value="1"/>
</dbReference>
<evidence type="ECO:0000256" key="16">
    <source>
        <dbReference type="ARBA" id="ARBA00023273"/>
    </source>
</evidence>
<evidence type="ECO:0000313" key="20">
    <source>
        <dbReference type="EMBL" id="KAJ3181753.1"/>
    </source>
</evidence>
<comment type="caution">
    <text evidence="20">The sequence shown here is derived from an EMBL/GenBank/DDBJ whole genome shotgun (WGS) entry which is preliminary data.</text>
</comment>
<dbReference type="FunFam" id="1.20.58.1120:FF:000005">
    <property type="entry name" value="Dynein, axonemal, heavy chain 12"/>
    <property type="match status" value="1"/>
</dbReference>
<dbReference type="Gene3D" id="1.10.8.1220">
    <property type="match status" value="1"/>
</dbReference>
<dbReference type="FunFam" id="1.10.8.720:FF:000001">
    <property type="entry name" value="dynein heavy chain 7, axonemal"/>
    <property type="match status" value="1"/>
</dbReference>
<gene>
    <name evidence="20" type="primary">DNAH7_1</name>
    <name evidence="20" type="ORF">HDU87_000771</name>
</gene>
<dbReference type="Pfam" id="PF12775">
    <property type="entry name" value="AAA_7"/>
    <property type="match status" value="1"/>
</dbReference>
<keyword evidence="12 17" id="KW-0175">Coiled coil</keyword>
<evidence type="ECO:0000313" key="21">
    <source>
        <dbReference type="Proteomes" id="UP001212152"/>
    </source>
</evidence>
<dbReference type="GO" id="GO:0003341">
    <property type="term" value="P:cilium movement"/>
    <property type="evidence" value="ECO:0007669"/>
    <property type="project" value="UniProtKB-ARBA"/>
</dbReference>
<keyword evidence="11" id="KW-0243">Dynein</keyword>
<dbReference type="Pfam" id="PF03028">
    <property type="entry name" value="Dynein_heavy"/>
    <property type="match status" value="1"/>
</dbReference>
<keyword evidence="6" id="KW-0493">Microtubule</keyword>
<evidence type="ECO:0000256" key="3">
    <source>
        <dbReference type="ARBA" id="ARBA00008887"/>
    </source>
</evidence>
<dbReference type="Gene3D" id="1.20.920.30">
    <property type="match status" value="1"/>
</dbReference>
<dbReference type="Pfam" id="PF18198">
    <property type="entry name" value="AAA_lid_11"/>
    <property type="match status" value="1"/>
</dbReference>
<dbReference type="Pfam" id="PF12774">
    <property type="entry name" value="AAA_6"/>
    <property type="match status" value="1"/>
</dbReference>
<dbReference type="FunFam" id="3.20.180.20:FF:000003">
    <property type="entry name" value="Dynein heavy chain 12, axonemal"/>
    <property type="match status" value="1"/>
</dbReference>
<keyword evidence="7" id="KW-0677">Repeat</keyword>
<comment type="similarity">
    <text evidence="3">Belongs to the dynein heavy chain family.</text>
</comment>
<evidence type="ECO:0000256" key="11">
    <source>
        <dbReference type="ARBA" id="ARBA00023017"/>
    </source>
</evidence>
<dbReference type="Gene3D" id="1.10.472.130">
    <property type="match status" value="1"/>
</dbReference>
<evidence type="ECO:0000256" key="12">
    <source>
        <dbReference type="ARBA" id="ARBA00023054"/>
    </source>
</evidence>
<dbReference type="Proteomes" id="UP001212152">
    <property type="component" value="Unassembled WGS sequence"/>
</dbReference>
<feature type="coiled-coil region" evidence="17">
    <location>
        <begin position="2829"/>
        <end position="2891"/>
    </location>
</feature>
<evidence type="ECO:0000256" key="5">
    <source>
        <dbReference type="ARBA" id="ARBA00022490"/>
    </source>
</evidence>
<feature type="compositionally biased region" description="Polar residues" evidence="18">
    <location>
        <begin position="34"/>
        <end position="52"/>
    </location>
</feature>
<feature type="compositionally biased region" description="Gly residues" evidence="18">
    <location>
        <begin position="101"/>
        <end position="118"/>
    </location>
</feature>
<dbReference type="InterPro" id="IPR024317">
    <property type="entry name" value="Dynein_heavy_chain_D4_dom"/>
</dbReference>
<dbReference type="InterPro" id="IPR042228">
    <property type="entry name" value="Dynein_linker_3"/>
</dbReference>
<keyword evidence="15" id="KW-0206">Cytoskeleton</keyword>
<dbReference type="PANTHER" id="PTHR22878:SF70">
    <property type="entry name" value="DYNEIN HEAVY CHAIN 2, AXONEMAL"/>
    <property type="match status" value="1"/>
</dbReference>
<keyword evidence="10" id="KW-0282">Flagellum</keyword>
<dbReference type="Gene3D" id="1.20.1270.280">
    <property type="match status" value="1"/>
</dbReference>
<dbReference type="InterPro" id="IPR027417">
    <property type="entry name" value="P-loop_NTPase"/>
</dbReference>
<keyword evidence="5" id="KW-0963">Cytoplasm</keyword>
<evidence type="ECO:0000256" key="10">
    <source>
        <dbReference type="ARBA" id="ARBA00022846"/>
    </source>
</evidence>
<dbReference type="InterPro" id="IPR041589">
    <property type="entry name" value="DNAH3_AAA_lid_1"/>
</dbReference>
<dbReference type="Pfam" id="PF08393">
    <property type="entry name" value="DHC_N2"/>
    <property type="match status" value="1"/>
</dbReference>
<dbReference type="FunFam" id="1.20.1270.280:FF:000001">
    <property type="entry name" value="dynein heavy chain 7, axonemal"/>
    <property type="match status" value="1"/>
</dbReference>
<dbReference type="GO" id="GO:0051959">
    <property type="term" value="F:dynein light intermediate chain binding"/>
    <property type="evidence" value="ECO:0007669"/>
    <property type="project" value="InterPro"/>
</dbReference>
<evidence type="ECO:0000259" key="19">
    <source>
        <dbReference type="PROSITE" id="PS50222"/>
    </source>
</evidence>
<evidence type="ECO:0000256" key="14">
    <source>
        <dbReference type="ARBA" id="ARBA00023175"/>
    </source>
</evidence>
<evidence type="ECO:0000256" key="6">
    <source>
        <dbReference type="ARBA" id="ARBA00022701"/>
    </source>
</evidence>
<dbReference type="InterPro" id="IPR013602">
    <property type="entry name" value="Dynein_heavy_linker"/>
</dbReference>
<evidence type="ECO:0000256" key="1">
    <source>
        <dbReference type="ARBA" id="ARBA00004230"/>
    </source>
</evidence>
<dbReference type="Pfam" id="PF12777">
    <property type="entry name" value="MT"/>
    <property type="match status" value="1"/>
</dbReference>
<dbReference type="InterPro" id="IPR004273">
    <property type="entry name" value="Dynein_heavy_D6_P-loop"/>
</dbReference>
<evidence type="ECO:0000256" key="7">
    <source>
        <dbReference type="ARBA" id="ARBA00022737"/>
    </source>
</evidence>
<feature type="region of interest" description="Disordered" evidence="18">
    <location>
        <begin position="150"/>
        <end position="173"/>
    </location>
</feature>
<feature type="region of interest" description="Disordered" evidence="18">
    <location>
        <begin position="1"/>
        <end position="52"/>
    </location>
</feature>
<accession>A0AAD5TQI9</accession>
<dbReference type="FunFam" id="1.10.8.710:FF:000004">
    <property type="entry name" value="Dynein axonemal heavy chain 6"/>
    <property type="match status" value="1"/>
</dbReference>
<dbReference type="SUPFAM" id="SSF52540">
    <property type="entry name" value="P-loop containing nucleoside triphosphate hydrolases"/>
    <property type="match status" value="4"/>
</dbReference>
<dbReference type="FunFam" id="1.20.920.30:FF:000002">
    <property type="entry name" value="Dynein axonemal heavy chain 3"/>
    <property type="match status" value="1"/>
</dbReference>
<dbReference type="InterPro" id="IPR018247">
    <property type="entry name" value="EF_Hand_1_Ca_BS"/>
</dbReference>
<dbReference type="Pfam" id="PF18199">
    <property type="entry name" value="Dynein_C"/>
    <property type="match status" value="1"/>
</dbReference>
<dbReference type="GO" id="GO:0045505">
    <property type="term" value="F:dynein intermediate chain binding"/>
    <property type="evidence" value="ECO:0007669"/>
    <property type="project" value="InterPro"/>
</dbReference>
<dbReference type="Gene3D" id="1.10.8.720">
    <property type="entry name" value="Region D6 of dynein motor"/>
    <property type="match status" value="1"/>
</dbReference>
<dbReference type="FunFam" id="3.40.50.300:FF:002141">
    <property type="entry name" value="Dynein heavy chain"/>
    <property type="match status" value="1"/>
</dbReference>
<keyword evidence="21" id="KW-1185">Reference proteome</keyword>
<dbReference type="Pfam" id="PF17857">
    <property type="entry name" value="AAA_lid_1"/>
    <property type="match status" value="1"/>
</dbReference>
<dbReference type="FunFam" id="3.40.50.300:FF:000362">
    <property type="entry name" value="Dynein, axonemal, heavy chain 6"/>
    <property type="match status" value="1"/>
</dbReference>
<evidence type="ECO:0000256" key="8">
    <source>
        <dbReference type="ARBA" id="ARBA00022741"/>
    </source>
</evidence>
<feature type="coiled-coil region" evidence="17">
    <location>
        <begin position="718"/>
        <end position="778"/>
    </location>
</feature>
<dbReference type="GO" id="GO:0031514">
    <property type="term" value="C:motile cilium"/>
    <property type="evidence" value="ECO:0007669"/>
    <property type="project" value="UniProtKB-SubCell"/>
</dbReference>
<dbReference type="FunFam" id="1.10.8.1220:FF:000001">
    <property type="entry name" value="Dynein axonemal heavy chain 5"/>
    <property type="match status" value="1"/>
</dbReference>
<proteinExistence type="inferred from homology"/>